<feature type="coiled-coil region" evidence="1">
    <location>
        <begin position="117"/>
        <end position="151"/>
    </location>
</feature>
<keyword evidence="3" id="KW-0812">Transmembrane</keyword>
<evidence type="ECO:0000256" key="2">
    <source>
        <dbReference type="SAM" id="MobiDB-lite"/>
    </source>
</evidence>
<keyword evidence="3" id="KW-1133">Transmembrane helix</keyword>
<reference evidence="4 5" key="1">
    <citation type="submission" date="2023-07" db="EMBL/GenBank/DDBJ databases">
        <authorList>
            <person name="Girao M."/>
            <person name="Carvalho M.F."/>
        </authorList>
    </citation>
    <scope>NUCLEOTIDE SEQUENCE [LARGE SCALE GENOMIC DNA]</scope>
    <source>
        <strain evidence="4 5">YIM65754</strain>
    </source>
</reference>
<evidence type="ECO:0000256" key="1">
    <source>
        <dbReference type="SAM" id="Coils"/>
    </source>
</evidence>
<accession>A0ABU7LDN9</accession>
<evidence type="ECO:0000313" key="4">
    <source>
        <dbReference type="EMBL" id="MEE2059643.1"/>
    </source>
</evidence>
<keyword evidence="3" id="KW-0472">Membrane</keyword>
<feature type="compositionally biased region" description="Pro residues" evidence="2">
    <location>
        <begin position="223"/>
        <end position="233"/>
    </location>
</feature>
<keyword evidence="1" id="KW-0175">Coiled coil</keyword>
<sequence>MSQRGRSRPGARRSRTEGAVGARRPSRTRPSGSTAPADVGPETAGARPAGREDPAHSSRRGRGSAGRARPTRVGAPRDGRNPRTERTILGLSTGRAVILALVVCGLALTLAVPLRTYVSQRSEADQIAQEREQLEREIAALEEQKTHMEDPAWIRAEARERLRFVMPGDIPYQVQLPGDVTLVDEEKEPEAPSTGAWYSDLWLSVVEPPPEPDTDPVPQRMPVAPPEPGDIPG</sequence>
<organism evidence="4 5">
    <name type="scientific">Rhodococcus artemisiae</name>
    <dbReference type="NCBI Taxonomy" id="714159"/>
    <lineage>
        <taxon>Bacteria</taxon>
        <taxon>Bacillati</taxon>
        <taxon>Actinomycetota</taxon>
        <taxon>Actinomycetes</taxon>
        <taxon>Mycobacteriales</taxon>
        <taxon>Nocardiaceae</taxon>
        <taxon>Rhodococcus</taxon>
    </lineage>
</organism>
<dbReference type="Pfam" id="PF04977">
    <property type="entry name" value="DivIC"/>
    <property type="match status" value="1"/>
</dbReference>
<proteinExistence type="predicted"/>
<keyword evidence="5" id="KW-1185">Reference proteome</keyword>
<feature type="transmembrane region" description="Helical" evidence="3">
    <location>
        <begin position="96"/>
        <end position="114"/>
    </location>
</feature>
<protein>
    <submittedName>
        <fullName evidence="4">Septum formation initiator family protein</fullName>
    </submittedName>
</protein>
<dbReference type="InterPro" id="IPR007060">
    <property type="entry name" value="FtsL/DivIC"/>
</dbReference>
<gene>
    <name evidence="4" type="ORF">Q7514_19170</name>
</gene>
<name>A0ABU7LDN9_9NOCA</name>
<feature type="region of interest" description="Disordered" evidence="2">
    <location>
        <begin position="1"/>
        <end position="87"/>
    </location>
</feature>
<feature type="compositionally biased region" description="Basic and acidic residues" evidence="2">
    <location>
        <begin position="75"/>
        <end position="86"/>
    </location>
</feature>
<evidence type="ECO:0000313" key="5">
    <source>
        <dbReference type="Proteomes" id="UP001336020"/>
    </source>
</evidence>
<dbReference type="EMBL" id="JAUTXY010000009">
    <property type="protein sequence ID" value="MEE2059643.1"/>
    <property type="molecule type" value="Genomic_DNA"/>
</dbReference>
<dbReference type="Proteomes" id="UP001336020">
    <property type="component" value="Unassembled WGS sequence"/>
</dbReference>
<evidence type="ECO:0000256" key="3">
    <source>
        <dbReference type="SAM" id="Phobius"/>
    </source>
</evidence>
<feature type="region of interest" description="Disordered" evidence="2">
    <location>
        <begin position="206"/>
        <end position="233"/>
    </location>
</feature>
<comment type="caution">
    <text evidence="4">The sequence shown here is derived from an EMBL/GenBank/DDBJ whole genome shotgun (WGS) entry which is preliminary data.</text>
</comment>
<dbReference type="RefSeq" id="WP_330134866.1">
    <property type="nucleotide sequence ID" value="NZ_JAUTXY010000009.1"/>
</dbReference>
<feature type="compositionally biased region" description="Basic residues" evidence="2">
    <location>
        <begin position="1"/>
        <end position="13"/>
    </location>
</feature>